<dbReference type="Pfam" id="PF04296">
    <property type="entry name" value="YlxR"/>
    <property type="match status" value="1"/>
</dbReference>
<evidence type="ECO:0000313" key="2">
    <source>
        <dbReference type="EMBL" id="MDF2954306.1"/>
    </source>
</evidence>
<name>A0AAE3P6J2_9BACT</name>
<comment type="caution">
    <text evidence="2">The sequence shown here is derived from an EMBL/GenBank/DDBJ whole genome shotgun (WGS) entry which is preliminary data.</text>
</comment>
<protein>
    <submittedName>
        <fullName evidence="2">Nucleoid-associated protein YlxR</fullName>
    </submittedName>
</protein>
<evidence type="ECO:0000259" key="1">
    <source>
        <dbReference type="Pfam" id="PF04296"/>
    </source>
</evidence>
<dbReference type="EMBL" id="JAPHEG010000009">
    <property type="protein sequence ID" value="MDF2954306.1"/>
    <property type="molecule type" value="Genomic_DNA"/>
</dbReference>
<dbReference type="Gene3D" id="3.30.1230.10">
    <property type="entry name" value="YlxR-like"/>
    <property type="match status" value="1"/>
</dbReference>
<organism evidence="2 3">
    <name type="scientific">Candidatus Thermodesulfobacterium syntrophicum</name>
    <dbReference type="NCBI Taxonomy" id="3060442"/>
    <lineage>
        <taxon>Bacteria</taxon>
        <taxon>Pseudomonadati</taxon>
        <taxon>Thermodesulfobacteriota</taxon>
        <taxon>Thermodesulfobacteria</taxon>
        <taxon>Thermodesulfobacteriales</taxon>
        <taxon>Thermodesulfobacteriaceae</taxon>
        <taxon>Thermodesulfobacterium</taxon>
    </lineage>
</organism>
<evidence type="ECO:0000313" key="3">
    <source>
        <dbReference type="Proteomes" id="UP001144110"/>
    </source>
</evidence>
<dbReference type="PANTHER" id="PTHR34215">
    <property type="entry name" value="BLL0784 PROTEIN"/>
    <property type="match status" value="1"/>
</dbReference>
<dbReference type="InterPro" id="IPR037465">
    <property type="entry name" value="YlxR"/>
</dbReference>
<dbReference type="InterPro" id="IPR035931">
    <property type="entry name" value="YlxR-like_sf"/>
</dbReference>
<proteinExistence type="predicted"/>
<dbReference type="AlphaFoldDB" id="A0AAE3P6J2"/>
<gene>
    <name evidence="2" type="ORF">OD816_001551</name>
</gene>
<dbReference type="InterPro" id="IPR007393">
    <property type="entry name" value="YlxR_dom"/>
</dbReference>
<sequence>MPKKGHIPERTCIVCKKKLPKKELLRLCVRENQIILDRFQKEGGRGAYFCVECFPKIKNLKVRRKLFRALRVKNNVNIVL</sequence>
<accession>A0AAE3P6J2</accession>
<reference evidence="2" key="1">
    <citation type="submission" date="2022-11" db="EMBL/GenBank/DDBJ databases">
        <title>Candidatus Alkanophaga archaea from heated hydrothermal vent sediment oxidize petroleum alkanes.</title>
        <authorList>
            <person name="Zehnle H."/>
            <person name="Laso-Perez R."/>
            <person name="Lipp J."/>
            <person name="Teske A."/>
            <person name="Wegener G."/>
        </authorList>
    </citation>
    <scope>NUCLEOTIDE SEQUENCE</scope>
    <source>
        <strain evidence="2">MCA70</strain>
    </source>
</reference>
<feature type="domain" description="YlxR" evidence="1">
    <location>
        <begin position="10"/>
        <end position="74"/>
    </location>
</feature>
<dbReference type="SUPFAM" id="SSF64376">
    <property type="entry name" value="YlxR-like"/>
    <property type="match status" value="1"/>
</dbReference>
<dbReference type="Proteomes" id="UP001144110">
    <property type="component" value="Unassembled WGS sequence"/>
</dbReference>
<dbReference type="PANTHER" id="PTHR34215:SF1">
    <property type="entry name" value="YLXR DOMAIN-CONTAINING PROTEIN"/>
    <property type="match status" value="1"/>
</dbReference>